<feature type="compositionally biased region" description="Acidic residues" evidence="1">
    <location>
        <begin position="128"/>
        <end position="138"/>
    </location>
</feature>
<comment type="caution">
    <text evidence="2">The sequence shown here is derived from an EMBL/GenBank/DDBJ whole genome shotgun (WGS) entry which is preliminary data.</text>
</comment>
<dbReference type="AlphaFoldDB" id="A0AAV5VF93"/>
<keyword evidence="3" id="KW-1185">Reference proteome</keyword>
<sequence>LLFEVGGHLAHTDVHIFHVEIRQMRCHAALGHTVSLGEVPYGLVAGEELFTDVLACGRRAREHELKGRHVEIGDHWMLGEEDQNGRNGEEETRLEILDDGQEQLGFELVNHDARHANQQSRAHHSEAEDVVEGEIEEE</sequence>
<dbReference type="EMBL" id="BTSY01000002">
    <property type="protein sequence ID" value="GMT16883.1"/>
    <property type="molecule type" value="Genomic_DNA"/>
</dbReference>
<organism evidence="2 3">
    <name type="scientific">Pristionchus fissidentatus</name>
    <dbReference type="NCBI Taxonomy" id="1538716"/>
    <lineage>
        <taxon>Eukaryota</taxon>
        <taxon>Metazoa</taxon>
        <taxon>Ecdysozoa</taxon>
        <taxon>Nematoda</taxon>
        <taxon>Chromadorea</taxon>
        <taxon>Rhabditida</taxon>
        <taxon>Rhabditina</taxon>
        <taxon>Diplogasteromorpha</taxon>
        <taxon>Diplogasteroidea</taxon>
        <taxon>Neodiplogasteridae</taxon>
        <taxon>Pristionchus</taxon>
    </lineage>
</organism>
<evidence type="ECO:0000256" key="1">
    <source>
        <dbReference type="SAM" id="MobiDB-lite"/>
    </source>
</evidence>
<gene>
    <name evidence="2" type="ORF">PFISCL1PPCAC_8181</name>
</gene>
<evidence type="ECO:0000313" key="3">
    <source>
        <dbReference type="Proteomes" id="UP001432322"/>
    </source>
</evidence>
<proteinExistence type="predicted"/>
<evidence type="ECO:0000313" key="2">
    <source>
        <dbReference type="EMBL" id="GMT16883.1"/>
    </source>
</evidence>
<dbReference type="Proteomes" id="UP001432322">
    <property type="component" value="Unassembled WGS sequence"/>
</dbReference>
<accession>A0AAV5VF93</accession>
<feature type="non-terminal residue" evidence="2">
    <location>
        <position position="1"/>
    </location>
</feature>
<name>A0AAV5VF93_9BILA</name>
<reference evidence="2" key="1">
    <citation type="submission" date="2023-10" db="EMBL/GenBank/DDBJ databases">
        <title>Genome assembly of Pristionchus species.</title>
        <authorList>
            <person name="Yoshida K."/>
            <person name="Sommer R.J."/>
        </authorList>
    </citation>
    <scope>NUCLEOTIDE SEQUENCE</scope>
    <source>
        <strain evidence="2">RS5133</strain>
    </source>
</reference>
<feature type="region of interest" description="Disordered" evidence="1">
    <location>
        <begin position="111"/>
        <end position="138"/>
    </location>
</feature>
<protein>
    <submittedName>
        <fullName evidence="2">Uncharacterized protein</fullName>
    </submittedName>
</protein>